<evidence type="ECO:0000313" key="5">
    <source>
        <dbReference type="EMBL" id="CAD7249832.1"/>
    </source>
</evidence>
<dbReference type="OrthoDB" id="269227at2759"/>
<evidence type="ECO:0000256" key="1">
    <source>
        <dbReference type="ARBA" id="ARBA00010790"/>
    </source>
</evidence>
<dbReference type="AlphaFoldDB" id="A0A7R9FNU9"/>
<dbReference type="SUPFAM" id="SSF51905">
    <property type="entry name" value="FAD/NAD(P)-binding domain"/>
    <property type="match status" value="1"/>
</dbReference>
<keyword evidence="2" id="KW-0274">FAD</keyword>
<proteinExistence type="inferred from homology"/>
<reference evidence="5" key="1">
    <citation type="submission" date="2020-11" db="EMBL/GenBank/DDBJ databases">
        <authorList>
            <person name="Tran Van P."/>
        </authorList>
    </citation>
    <scope>NUCLEOTIDE SEQUENCE</scope>
</reference>
<dbReference type="InterPro" id="IPR036188">
    <property type="entry name" value="FAD/NAD-bd_sf"/>
</dbReference>
<dbReference type="PROSITE" id="PS00623">
    <property type="entry name" value="GMC_OXRED_1"/>
    <property type="match status" value="1"/>
</dbReference>
<dbReference type="PROSITE" id="PS00624">
    <property type="entry name" value="GMC_OXRED_2"/>
    <property type="match status" value="1"/>
</dbReference>
<dbReference type="PANTHER" id="PTHR11552">
    <property type="entry name" value="GLUCOSE-METHANOL-CHOLINE GMC OXIDOREDUCTASE"/>
    <property type="match status" value="1"/>
</dbReference>
<keyword evidence="6" id="KW-1185">Reference proteome</keyword>
<dbReference type="Pfam" id="PF00732">
    <property type="entry name" value="GMC_oxred_N"/>
    <property type="match status" value="1"/>
</dbReference>
<protein>
    <recommendedName>
        <fullName evidence="3 4">Glucose-methanol-choline oxidoreductase N-terminal domain-containing protein</fullName>
    </recommendedName>
</protein>
<dbReference type="Proteomes" id="UP000677054">
    <property type="component" value="Unassembled WGS sequence"/>
</dbReference>
<dbReference type="GO" id="GO:0016614">
    <property type="term" value="F:oxidoreductase activity, acting on CH-OH group of donors"/>
    <property type="evidence" value="ECO:0007669"/>
    <property type="project" value="InterPro"/>
</dbReference>
<evidence type="ECO:0000256" key="2">
    <source>
        <dbReference type="RuleBase" id="RU003968"/>
    </source>
</evidence>
<organism evidence="5">
    <name type="scientific">Darwinula stevensoni</name>
    <dbReference type="NCBI Taxonomy" id="69355"/>
    <lineage>
        <taxon>Eukaryota</taxon>
        <taxon>Metazoa</taxon>
        <taxon>Ecdysozoa</taxon>
        <taxon>Arthropoda</taxon>
        <taxon>Crustacea</taxon>
        <taxon>Oligostraca</taxon>
        <taxon>Ostracoda</taxon>
        <taxon>Podocopa</taxon>
        <taxon>Podocopida</taxon>
        <taxon>Darwinulocopina</taxon>
        <taxon>Darwinuloidea</taxon>
        <taxon>Darwinulidae</taxon>
        <taxon>Darwinula</taxon>
    </lineage>
</organism>
<name>A0A7R9FNU9_9CRUS</name>
<dbReference type="Gene3D" id="3.30.560.10">
    <property type="entry name" value="Glucose Oxidase, domain 3"/>
    <property type="match status" value="1"/>
</dbReference>
<dbReference type="InterPro" id="IPR000172">
    <property type="entry name" value="GMC_OxRdtase_N"/>
</dbReference>
<comment type="similarity">
    <text evidence="1 2">Belongs to the GMC oxidoreductase family.</text>
</comment>
<accession>A0A7R9FNU9</accession>
<dbReference type="GO" id="GO:0050660">
    <property type="term" value="F:flavin adenine dinucleotide binding"/>
    <property type="evidence" value="ECO:0007669"/>
    <property type="project" value="InterPro"/>
</dbReference>
<dbReference type="Gene3D" id="3.50.50.60">
    <property type="entry name" value="FAD/NAD(P)-binding domain"/>
    <property type="match status" value="1"/>
</dbReference>
<gene>
    <name evidence="5" type="ORF">DSTB1V02_LOCUS9619</name>
</gene>
<feature type="domain" description="Glucose-methanol-choline oxidoreductase N-terminal" evidence="4">
    <location>
        <begin position="259"/>
        <end position="273"/>
    </location>
</feature>
<evidence type="ECO:0000259" key="4">
    <source>
        <dbReference type="PROSITE" id="PS00624"/>
    </source>
</evidence>
<evidence type="ECO:0000313" key="6">
    <source>
        <dbReference type="Proteomes" id="UP000677054"/>
    </source>
</evidence>
<dbReference type="EMBL" id="CAJPEV010002508">
    <property type="protein sequence ID" value="CAG0897149.1"/>
    <property type="molecule type" value="Genomic_DNA"/>
</dbReference>
<feature type="domain" description="Glucose-methanol-choline oxidoreductase N-terminal" evidence="3">
    <location>
        <begin position="77"/>
        <end position="100"/>
    </location>
</feature>
<dbReference type="PANTHER" id="PTHR11552:SF227">
    <property type="entry name" value="GLUCOSE DEHYDROGENASE [FAD, QUINONE]-LIKE PROTEIN"/>
    <property type="match status" value="1"/>
</dbReference>
<evidence type="ECO:0000259" key="3">
    <source>
        <dbReference type="PROSITE" id="PS00623"/>
    </source>
</evidence>
<dbReference type="EMBL" id="LR902025">
    <property type="protein sequence ID" value="CAD7249832.1"/>
    <property type="molecule type" value="Genomic_DNA"/>
</dbReference>
<sequence>MLGGGTTGSVIASRLTENPRVKVLVLEAGSDGNVLSLIPAAGPLMWWDSNFDYRYTSEPQEDSCLALEGGRCRWFRGRMLGGSSALNGAMYTRGNHKDYDNWAALGNPGWSFRDLLPLFLRAENFLVKDVPTRDAIYHESNRHRGYFPVSYTHFSELLPAFIEAGESLGFPHNRDYNGASQRGFSGLQQAVKDGIRYSTALAYLVPGKHRKNLHVVVNTIVSRIVIDESTKTAKGVEYLAEDGTKRFVSARKEVILSAGAIASPQILMLSGIGPKEELRRHGIRPFLDLRVGENMQSHYGSGGIYFSIEKSTGFMLPRLFTTDFVSTVLQFVLRGEEHKSGWMSTLILISTQEYQNDLPLPPPVLEPREEE</sequence>
<keyword evidence="2" id="KW-0285">Flavoprotein</keyword>
<dbReference type="InterPro" id="IPR012132">
    <property type="entry name" value="GMC_OxRdtase"/>
</dbReference>